<dbReference type="STRING" id="156892.BM477_06755"/>
<dbReference type="UniPathway" id="UPA00344"/>
<protein>
    <recommendedName>
        <fullName evidence="7">Molybdopterin molybdenumtransferase</fullName>
        <ecNumber evidence="7">2.10.1.1</ecNumber>
    </recommendedName>
</protein>
<dbReference type="GO" id="GO:0005829">
    <property type="term" value="C:cytosol"/>
    <property type="evidence" value="ECO:0007669"/>
    <property type="project" value="TreeGrafter"/>
</dbReference>
<dbReference type="CDD" id="cd00887">
    <property type="entry name" value="MoeA"/>
    <property type="match status" value="1"/>
</dbReference>
<evidence type="ECO:0000256" key="4">
    <source>
        <dbReference type="ARBA" id="ARBA00022505"/>
    </source>
</evidence>
<dbReference type="PANTHER" id="PTHR10192">
    <property type="entry name" value="MOLYBDOPTERIN BIOSYNTHESIS PROTEIN"/>
    <property type="match status" value="1"/>
</dbReference>
<dbReference type="SUPFAM" id="SSF63867">
    <property type="entry name" value="MoeA C-terminal domain-like"/>
    <property type="match status" value="1"/>
</dbReference>
<dbReference type="InterPro" id="IPR036688">
    <property type="entry name" value="MoeA_C_domain_IV_sf"/>
</dbReference>
<proteinExistence type="inferred from homology"/>
<dbReference type="EMBL" id="MPDM01000007">
    <property type="protein sequence ID" value="OKL47361.1"/>
    <property type="molecule type" value="Genomic_DNA"/>
</dbReference>
<evidence type="ECO:0000256" key="5">
    <source>
        <dbReference type="ARBA" id="ARBA00023150"/>
    </source>
</evidence>
<dbReference type="Gene3D" id="3.90.105.10">
    <property type="entry name" value="Molybdopterin biosynthesis moea protein, domain 2"/>
    <property type="match status" value="1"/>
</dbReference>
<dbReference type="InterPro" id="IPR036425">
    <property type="entry name" value="MoaB/Mog-like_dom_sf"/>
</dbReference>
<dbReference type="Pfam" id="PF00994">
    <property type="entry name" value="MoCF_biosynth"/>
    <property type="match status" value="1"/>
</dbReference>
<dbReference type="OrthoDB" id="9804758at2"/>
<evidence type="ECO:0000256" key="2">
    <source>
        <dbReference type="ARBA" id="ARBA00005046"/>
    </source>
</evidence>
<evidence type="ECO:0000313" key="10">
    <source>
        <dbReference type="Proteomes" id="UP000186465"/>
    </source>
</evidence>
<reference evidence="10" key="1">
    <citation type="submission" date="2016-11" db="EMBL/GenBank/DDBJ databases">
        <title>Actinomyces gypaetusis sp. nov. isolated from Gypaetus barbatus in Qinghai Tibet Plateau China.</title>
        <authorList>
            <person name="Meng X."/>
        </authorList>
    </citation>
    <scope>NUCLEOTIDE SEQUENCE [LARGE SCALE GENOMIC DNA]</scope>
    <source>
        <strain evidence="10">DSM 15383</strain>
    </source>
</reference>
<dbReference type="Pfam" id="PF03453">
    <property type="entry name" value="MoeA_N"/>
    <property type="match status" value="1"/>
</dbReference>
<keyword evidence="7" id="KW-0460">Magnesium</keyword>
<evidence type="ECO:0000256" key="3">
    <source>
        <dbReference type="ARBA" id="ARBA00010763"/>
    </source>
</evidence>
<dbReference type="SUPFAM" id="SSF53218">
    <property type="entry name" value="Molybdenum cofactor biosynthesis proteins"/>
    <property type="match status" value="1"/>
</dbReference>
<dbReference type="InterPro" id="IPR005110">
    <property type="entry name" value="MoeA_linker/N"/>
</dbReference>
<dbReference type="SUPFAM" id="SSF63882">
    <property type="entry name" value="MoeA N-terminal region -like"/>
    <property type="match status" value="1"/>
</dbReference>
<evidence type="ECO:0000259" key="8">
    <source>
        <dbReference type="SMART" id="SM00852"/>
    </source>
</evidence>
<comment type="function">
    <text evidence="1 7">Catalyzes the insertion of molybdate into adenylated molybdopterin with the concomitant release of AMP.</text>
</comment>
<dbReference type="NCBIfam" id="NF045515">
    <property type="entry name" value="Glp_gephyrin"/>
    <property type="match status" value="1"/>
</dbReference>
<dbReference type="Gene3D" id="2.170.190.11">
    <property type="entry name" value="Molybdopterin biosynthesis moea protein, domain 3"/>
    <property type="match status" value="1"/>
</dbReference>
<dbReference type="InterPro" id="IPR038987">
    <property type="entry name" value="MoeA-like"/>
</dbReference>
<dbReference type="InterPro" id="IPR001453">
    <property type="entry name" value="MoaB/Mog_dom"/>
</dbReference>
<dbReference type="Pfam" id="PF03454">
    <property type="entry name" value="MoeA_C"/>
    <property type="match status" value="1"/>
</dbReference>
<keyword evidence="10" id="KW-1185">Reference proteome</keyword>
<accession>A0A1Q5PL79</accession>
<dbReference type="PANTHER" id="PTHR10192:SF5">
    <property type="entry name" value="GEPHYRIN"/>
    <property type="match status" value="1"/>
</dbReference>
<dbReference type="GO" id="GO:0046872">
    <property type="term" value="F:metal ion binding"/>
    <property type="evidence" value="ECO:0007669"/>
    <property type="project" value="UniProtKB-UniRule"/>
</dbReference>
<organism evidence="9 10">
    <name type="scientific">Boudabousia marimammalium</name>
    <dbReference type="NCBI Taxonomy" id="156892"/>
    <lineage>
        <taxon>Bacteria</taxon>
        <taxon>Bacillati</taxon>
        <taxon>Actinomycetota</taxon>
        <taxon>Actinomycetes</taxon>
        <taxon>Actinomycetales</taxon>
        <taxon>Actinomycetaceae</taxon>
        <taxon>Boudabousia</taxon>
    </lineage>
</organism>
<evidence type="ECO:0000256" key="7">
    <source>
        <dbReference type="RuleBase" id="RU365090"/>
    </source>
</evidence>
<keyword evidence="7 9" id="KW-0808">Transferase</keyword>
<evidence type="ECO:0000313" key="9">
    <source>
        <dbReference type="EMBL" id="OKL47361.1"/>
    </source>
</evidence>
<evidence type="ECO:0000256" key="6">
    <source>
        <dbReference type="ARBA" id="ARBA00047317"/>
    </source>
</evidence>
<dbReference type="GO" id="GO:0061599">
    <property type="term" value="F:molybdopterin molybdotransferase activity"/>
    <property type="evidence" value="ECO:0007669"/>
    <property type="project" value="UniProtKB-UniRule"/>
</dbReference>
<comment type="cofactor">
    <cofactor evidence="7">
        <name>Mg(2+)</name>
        <dbReference type="ChEBI" id="CHEBI:18420"/>
    </cofactor>
</comment>
<keyword evidence="4 7" id="KW-0500">Molybdenum</keyword>
<keyword evidence="5 7" id="KW-0501">Molybdenum cofactor biosynthesis</keyword>
<dbReference type="Gene3D" id="3.40.980.10">
    <property type="entry name" value="MoaB/Mog-like domain"/>
    <property type="match status" value="1"/>
</dbReference>
<comment type="similarity">
    <text evidence="3 7">Belongs to the MoeA family.</text>
</comment>
<dbReference type="AlphaFoldDB" id="A0A1Q5PL79"/>
<gene>
    <name evidence="9" type="ORF">BM477_06755</name>
</gene>
<comment type="pathway">
    <text evidence="2 7">Cofactor biosynthesis; molybdopterin biosynthesis.</text>
</comment>
<dbReference type="RefSeq" id="WP_075361932.1">
    <property type="nucleotide sequence ID" value="NZ_MPDM01000007.1"/>
</dbReference>
<dbReference type="Gene3D" id="2.40.340.10">
    <property type="entry name" value="MoeA, C-terminal, domain IV"/>
    <property type="match status" value="1"/>
</dbReference>
<dbReference type="GO" id="GO:0006777">
    <property type="term" value="P:Mo-molybdopterin cofactor biosynthetic process"/>
    <property type="evidence" value="ECO:0007669"/>
    <property type="project" value="UniProtKB-UniRule"/>
</dbReference>
<dbReference type="SMART" id="SM00852">
    <property type="entry name" value="MoCF_biosynth"/>
    <property type="match status" value="1"/>
</dbReference>
<comment type="catalytic activity">
    <reaction evidence="6">
        <text>adenylyl-molybdopterin + molybdate = Mo-molybdopterin + AMP + H(+)</text>
        <dbReference type="Rhea" id="RHEA:35047"/>
        <dbReference type="ChEBI" id="CHEBI:15378"/>
        <dbReference type="ChEBI" id="CHEBI:36264"/>
        <dbReference type="ChEBI" id="CHEBI:62727"/>
        <dbReference type="ChEBI" id="CHEBI:71302"/>
        <dbReference type="ChEBI" id="CHEBI:456215"/>
        <dbReference type="EC" id="2.10.1.1"/>
    </reaction>
</comment>
<dbReference type="InterPro" id="IPR036135">
    <property type="entry name" value="MoeA_linker/N_sf"/>
</dbReference>
<dbReference type="NCBIfam" id="TIGR00177">
    <property type="entry name" value="molyb_syn"/>
    <property type="match status" value="1"/>
</dbReference>
<feature type="domain" description="MoaB/Mog" evidence="8">
    <location>
        <begin position="179"/>
        <end position="317"/>
    </location>
</feature>
<name>A0A1Q5PL79_9ACTO</name>
<sequence length="404" mass="42796">MKSVAKHVKDCIAAVGELPELEVTLLEAVGCILTENVVAPWDLPVSDSAACDGYAVRTKDVRDAHPESPVTLSVVEDIRAGDINPVALLAGNAARISSGAPLPQGADAVLALDYTDGGIAKVQIKSSPRVGENIRRQAEDVAKGEPLVRAGTRIGSRQVALLAGAGRERVLVRPRPRVVVISIGDELVEPGRSPKPGQVFDANGHALATAASDLGADVFRVSAVSDQRGELRAMVENQLVRADLIITTGGLSRSESDTVQEVLAPLGEVEFDQVAMWPGRVLGVGHVGDGIPIFCLPGDPVAAQVSFAVFVHPALRAMAGWSAKYRPTLRARVDRSWYSPRGRREFVRVRLEGSPSAGYVARVQGGPHQLLLSALGRSNALAVVPENVTNVNEEDELVCILLDD</sequence>
<dbReference type="InterPro" id="IPR005111">
    <property type="entry name" value="MoeA_C_domain_IV"/>
</dbReference>
<evidence type="ECO:0000256" key="1">
    <source>
        <dbReference type="ARBA" id="ARBA00002901"/>
    </source>
</evidence>
<keyword evidence="7" id="KW-0479">Metal-binding</keyword>
<dbReference type="Proteomes" id="UP000186465">
    <property type="component" value="Unassembled WGS sequence"/>
</dbReference>
<comment type="caution">
    <text evidence="9">The sequence shown here is derived from an EMBL/GenBank/DDBJ whole genome shotgun (WGS) entry which is preliminary data.</text>
</comment>
<dbReference type="EC" id="2.10.1.1" evidence="7"/>